<dbReference type="InterPro" id="IPR029044">
    <property type="entry name" value="Nucleotide-diphossugar_trans"/>
</dbReference>
<evidence type="ECO:0000313" key="5">
    <source>
        <dbReference type="EMBL" id="OGG14696.1"/>
    </source>
</evidence>
<dbReference type="AlphaFoldDB" id="A0A1F5ZQB2"/>
<name>A0A1F5ZQB2_9BACT</name>
<comment type="caution">
    <text evidence="5">The sequence shown here is derived from an EMBL/GenBank/DDBJ whole genome shotgun (WGS) entry which is preliminary data.</text>
</comment>
<dbReference type="Gene3D" id="3.90.550.10">
    <property type="entry name" value="Spore Coat Polysaccharide Biosynthesis Protein SpsA, Chain A"/>
    <property type="match status" value="1"/>
</dbReference>
<comment type="similarity">
    <text evidence="1">Belongs to the glycosyltransferase 2 family.</text>
</comment>
<organism evidence="5 6">
    <name type="scientific">Candidatus Gottesmanbacteria bacterium RIFCSPHIGHO2_01_FULL_46_14</name>
    <dbReference type="NCBI Taxonomy" id="1798380"/>
    <lineage>
        <taxon>Bacteria</taxon>
        <taxon>Candidatus Gottesmaniibacteriota</taxon>
    </lineage>
</organism>
<keyword evidence="2" id="KW-0328">Glycosyltransferase</keyword>
<dbReference type="Proteomes" id="UP000177416">
    <property type="component" value="Unassembled WGS sequence"/>
</dbReference>
<dbReference type="InterPro" id="IPR001173">
    <property type="entry name" value="Glyco_trans_2-like"/>
</dbReference>
<evidence type="ECO:0000256" key="3">
    <source>
        <dbReference type="ARBA" id="ARBA00022679"/>
    </source>
</evidence>
<dbReference type="PANTHER" id="PTHR43630">
    <property type="entry name" value="POLY-BETA-1,6-N-ACETYL-D-GLUCOSAMINE SYNTHASE"/>
    <property type="match status" value="1"/>
</dbReference>
<dbReference type="PANTHER" id="PTHR43630:SF1">
    <property type="entry name" value="POLY-BETA-1,6-N-ACETYL-D-GLUCOSAMINE SYNTHASE"/>
    <property type="match status" value="1"/>
</dbReference>
<dbReference type="EMBL" id="MFJJ01000014">
    <property type="protein sequence ID" value="OGG14696.1"/>
    <property type="molecule type" value="Genomic_DNA"/>
</dbReference>
<reference evidence="5 6" key="1">
    <citation type="journal article" date="2016" name="Nat. Commun.">
        <title>Thousands of microbial genomes shed light on interconnected biogeochemical processes in an aquifer system.</title>
        <authorList>
            <person name="Anantharaman K."/>
            <person name="Brown C.T."/>
            <person name="Hug L.A."/>
            <person name="Sharon I."/>
            <person name="Castelle C.J."/>
            <person name="Probst A.J."/>
            <person name="Thomas B.C."/>
            <person name="Singh A."/>
            <person name="Wilkins M.J."/>
            <person name="Karaoz U."/>
            <person name="Brodie E.L."/>
            <person name="Williams K.H."/>
            <person name="Hubbard S.S."/>
            <person name="Banfield J.F."/>
        </authorList>
    </citation>
    <scope>NUCLEOTIDE SEQUENCE [LARGE SCALE GENOMIC DNA]</scope>
</reference>
<evidence type="ECO:0000313" key="6">
    <source>
        <dbReference type="Proteomes" id="UP000177416"/>
    </source>
</evidence>
<keyword evidence="3" id="KW-0808">Transferase</keyword>
<evidence type="ECO:0000259" key="4">
    <source>
        <dbReference type="Pfam" id="PF00535"/>
    </source>
</evidence>
<sequence length="313" mass="35904">MENKKIITVSIGIPAYNEEANIEHLLKALLSDTSTETRLSEIVVISDGSTDSTVCRVRSFRDSRIKVIDRKKRLGVVRTENEILTHVLGDILVVLDADVVPVESDFLDRITQPIRSNRAVGLVGASTVPLPSQTILERVITNSHYMKQHIYKLIRDGNNVYLCHGRARAFSKPFYKLLRWVDDCPEDAYSYFLCKTKGFSFVYANKAGVFFRSPQFFDGHVKQSTRFVAGIKKLKEIFGSEFIDKAYRIPRSIFLKTLLRYLKRNPFSTPAYIVITLFIRIVYSNEHTYKSRFSISQSSKRVVLYKGQKLSRV</sequence>
<evidence type="ECO:0000256" key="2">
    <source>
        <dbReference type="ARBA" id="ARBA00022676"/>
    </source>
</evidence>
<dbReference type="GO" id="GO:0016757">
    <property type="term" value="F:glycosyltransferase activity"/>
    <property type="evidence" value="ECO:0007669"/>
    <property type="project" value="UniProtKB-KW"/>
</dbReference>
<feature type="domain" description="Glycosyltransferase 2-like" evidence="4">
    <location>
        <begin position="10"/>
        <end position="175"/>
    </location>
</feature>
<protein>
    <recommendedName>
        <fullName evidence="4">Glycosyltransferase 2-like domain-containing protein</fullName>
    </recommendedName>
</protein>
<evidence type="ECO:0000256" key="1">
    <source>
        <dbReference type="ARBA" id="ARBA00006739"/>
    </source>
</evidence>
<proteinExistence type="inferred from homology"/>
<gene>
    <name evidence="5" type="ORF">A2875_05050</name>
</gene>
<accession>A0A1F5ZQB2</accession>
<dbReference type="Pfam" id="PF00535">
    <property type="entry name" value="Glycos_transf_2"/>
    <property type="match status" value="1"/>
</dbReference>
<dbReference type="CDD" id="cd06423">
    <property type="entry name" value="CESA_like"/>
    <property type="match status" value="1"/>
</dbReference>
<dbReference type="SUPFAM" id="SSF53448">
    <property type="entry name" value="Nucleotide-diphospho-sugar transferases"/>
    <property type="match status" value="1"/>
</dbReference>